<dbReference type="EMBL" id="JXUW01000004">
    <property type="protein sequence ID" value="KJE77565.1"/>
    <property type="molecule type" value="Genomic_DNA"/>
</dbReference>
<reference evidence="1 2" key="1">
    <citation type="submission" date="2015-01" db="EMBL/GenBank/DDBJ databases">
        <title>Draft genome of the acidophilic iron oxidizer Ferrimicrobium acidiphilum strain T23.</title>
        <authorList>
            <person name="Poehlein A."/>
            <person name="Eisen S."/>
            <person name="Schloemann M."/>
            <person name="Johnson B.D."/>
            <person name="Daniel R."/>
            <person name="Muehling M."/>
        </authorList>
    </citation>
    <scope>NUCLEOTIDE SEQUENCE [LARGE SCALE GENOMIC DNA]</scope>
    <source>
        <strain evidence="1 2">T23</strain>
    </source>
</reference>
<dbReference type="Gene3D" id="3.90.1140.10">
    <property type="entry name" value="Cyclic phosphodiesterase"/>
    <property type="match status" value="1"/>
</dbReference>
<accession>A0A0D8FWA0</accession>
<proteinExistence type="predicted"/>
<dbReference type="Pfam" id="PF13563">
    <property type="entry name" value="2_5_RNA_ligase2"/>
    <property type="match status" value="1"/>
</dbReference>
<dbReference type="STRING" id="1121877.FEAC_06740"/>
<dbReference type="AlphaFoldDB" id="A0A0D8FWA0"/>
<sequence length="318" mass="35474">MVTPRVRCCLAVTFDEGVESELNLLRRFLGSGALDWIPPHITLIPPVDCSPAEAWSFVAQIAELSTRVEPVTLELTGFDTFANRRITGHLSVVAGGDELERWRDRLAPSRDSRIYVPHVTVVENIKPEEGLILHERLSRYRVETSASEMSLLVADARGSRRGWRPFVRALVGYGGRRRRSHRSVLVMLSRSSPVAHRRDSRSVSAWLLDVSGELLGWVEAIAGPNGVWVFDDSVMLDRDLVGFGFEELVVEELLVYLQFATAVVAPEWVTSLDPLGATTMSSDTARLLGLRSFDLSAVDRTADGNQAIRWKFLSFSTR</sequence>
<evidence type="ECO:0000313" key="2">
    <source>
        <dbReference type="Proteomes" id="UP000032336"/>
    </source>
</evidence>
<dbReference type="eggNOG" id="COG1514">
    <property type="taxonomic scope" value="Bacteria"/>
</dbReference>
<dbReference type="GO" id="GO:0016874">
    <property type="term" value="F:ligase activity"/>
    <property type="evidence" value="ECO:0007669"/>
    <property type="project" value="UniProtKB-KW"/>
</dbReference>
<dbReference type="PANTHER" id="PTHR40037:SF1">
    <property type="entry name" value="PHOSPHOESTERASE SAOUHSC_00951-RELATED"/>
    <property type="match status" value="1"/>
</dbReference>
<name>A0A0D8FWA0_9ACTN</name>
<keyword evidence="2" id="KW-1185">Reference proteome</keyword>
<dbReference type="OrthoDB" id="358773at2"/>
<comment type="caution">
    <text evidence="1">The sequence shown here is derived from an EMBL/GenBank/DDBJ whole genome shotgun (WGS) entry which is preliminary data.</text>
</comment>
<keyword evidence="1" id="KW-0436">Ligase</keyword>
<dbReference type="Proteomes" id="UP000032336">
    <property type="component" value="Unassembled WGS sequence"/>
</dbReference>
<dbReference type="InterPro" id="IPR050580">
    <property type="entry name" value="2H_phosphoesterase_YjcG-like"/>
</dbReference>
<organism evidence="1 2">
    <name type="scientific">Ferrimicrobium acidiphilum DSM 19497</name>
    <dbReference type="NCBI Taxonomy" id="1121877"/>
    <lineage>
        <taxon>Bacteria</taxon>
        <taxon>Bacillati</taxon>
        <taxon>Actinomycetota</taxon>
        <taxon>Acidimicrobiia</taxon>
        <taxon>Acidimicrobiales</taxon>
        <taxon>Acidimicrobiaceae</taxon>
        <taxon>Ferrimicrobium</taxon>
    </lineage>
</organism>
<dbReference type="SUPFAM" id="SSF55144">
    <property type="entry name" value="LigT-like"/>
    <property type="match status" value="1"/>
</dbReference>
<dbReference type="InterPro" id="IPR009097">
    <property type="entry name" value="Cyclic_Pdiesterase"/>
</dbReference>
<dbReference type="PANTHER" id="PTHR40037">
    <property type="entry name" value="PHOSPHOESTERASE YJCG-RELATED"/>
    <property type="match status" value="1"/>
</dbReference>
<evidence type="ECO:0000313" key="1">
    <source>
        <dbReference type="EMBL" id="KJE77565.1"/>
    </source>
</evidence>
<gene>
    <name evidence="1" type="ORF">FEAC_06740</name>
</gene>
<protein>
    <submittedName>
        <fullName evidence="1">2',5' RNA ligase family</fullName>
    </submittedName>
</protein>